<dbReference type="PROSITE" id="PS51343">
    <property type="entry name" value="PII_GLNB_DOM"/>
    <property type="match status" value="1"/>
</dbReference>
<protein>
    <submittedName>
        <fullName evidence="1">P-II family nitrogen regulator</fullName>
    </submittedName>
</protein>
<dbReference type="RefSeq" id="WP_368505129.1">
    <property type="nucleotide sequence ID" value="NZ_CP162551.1"/>
</dbReference>
<dbReference type="SMART" id="SM00938">
    <property type="entry name" value="P-II"/>
    <property type="match status" value="1"/>
</dbReference>
<dbReference type="AlphaFoldDB" id="A0AB39BWT4"/>
<dbReference type="EMBL" id="CP162551">
    <property type="protein sequence ID" value="XDI37801.1"/>
    <property type="molecule type" value="Genomic_DNA"/>
</dbReference>
<name>A0AB39BWT4_9BACI</name>
<dbReference type="SUPFAM" id="SSF54913">
    <property type="entry name" value="GlnB-like"/>
    <property type="match status" value="1"/>
</dbReference>
<dbReference type="Pfam" id="PF00543">
    <property type="entry name" value="P-II"/>
    <property type="match status" value="1"/>
</dbReference>
<organism evidence="1">
    <name type="scientific">Alkalihalophilus sp. As8PL</name>
    <dbReference type="NCBI Taxonomy" id="3237103"/>
    <lineage>
        <taxon>Bacteria</taxon>
        <taxon>Bacillati</taxon>
        <taxon>Bacillota</taxon>
        <taxon>Bacilli</taxon>
        <taxon>Bacillales</taxon>
        <taxon>Bacillaceae</taxon>
        <taxon>Alkalihalophilus</taxon>
    </lineage>
</organism>
<accession>A0AB39BWT4</accession>
<dbReference type="GO" id="GO:0006808">
    <property type="term" value="P:regulation of nitrogen utilization"/>
    <property type="evidence" value="ECO:0007669"/>
    <property type="project" value="InterPro"/>
</dbReference>
<dbReference type="Gene3D" id="3.30.70.120">
    <property type="match status" value="1"/>
</dbReference>
<dbReference type="InterPro" id="IPR002187">
    <property type="entry name" value="N-reg_PII"/>
</dbReference>
<dbReference type="GO" id="GO:0030234">
    <property type="term" value="F:enzyme regulator activity"/>
    <property type="evidence" value="ECO:0007669"/>
    <property type="project" value="InterPro"/>
</dbReference>
<evidence type="ECO:0000313" key="1">
    <source>
        <dbReference type="EMBL" id="XDI37801.1"/>
    </source>
</evidence>
<dbReference type="InterPro" id="IPR011322">
    <property type="entry name" value="N-reg_PII-like_a/b"/>
</dbReference>
<proteinExistence type="predicted"/>
<sequence length="124" mass="13352">MNEHLNLSHKLLVTIVKKDVASKVVKASKEAGAEGGTIIYGKGTGIHETKKFFGISVEPEKELILTLVPKEKVDNILLAVEKAGKLDKPGNGMGFIVDVKRIAGIVHLLNLQNQNSFQGGHNGE</sequence>
<dbReference type="InterPro" id="IPR015867">
    <property type="entry name" value="N-reg_PII/ATP_PRibTrfase_C"/>
</dbReference>
<reference evidence="1" key="1">
    <citation type="submission" date="2024-07" db="EMBL/GenBank/DDBJ databases">
        <title>Identification and characteristics of an arsenic-resistant bacterial isolate, which belongs to a novel species.</title>
        <authorList>
            <person name="Juszczyk A."/>
            <person name="Kowalczyk A."/>
            <person name="Was K."/>
            <person name="Kosowicz W."/>
            <person name="Budzyn A."/>
            <person name="Latowski D."/>
        </authorList>
    </citation>
    <scope>NUCLEOTIDE SEQUENCE</scope>
    <source>
        <strain evidence="1">As8PL</strain>
    </source>
</reference>
<gene>
    <name evidence="1" type="ORF">AB3N04_05635</name>
</gene>